<feature type="transmembrane region" description="Helical" evidence="1">
    <location>
        <begin position="152"/>
        <end position="173"/>
    </location>
</feature>
<keyword evidence="1" id="KW-0812">Transmembrane</keyword>
<keyword evidence="3" id="KW-1185">Reference proteome</keyword>
<accession>A0ABN0WN77</accession>
<organism evidence="2 3">
    <name type="scientific">Bacillus carboniphilus</name>
    <dbReference type="NCBI Taxonomy" id="86663"/>
    <lineage>
        <taxon>Bacteria</taxon>
        <taxon>Bacillati</taxon>
        <taxon>Bacillota</taxon>
        <taxon>Bacilli</taxon>
        <taxon>Bacillales</taxon>
        <taxon>Bacillaceae</taxon>
        <taxon>Bacillus</taxon>
    </lineage>
</organism>
<feature type="transmembrane region" description="Helical" evidence="1">
    <location>
        <begin position="104"/>
        <end position="132"/>
    </location>
</feature>
<feature type="transmembrane region" description="Helical" evidence="1">
    <location>
        <begin position="185"/>
        <end position="201"/>
    </location>
</feature>
<evidence type="ECO:0000313" key="2">
    <source>
        <dbReference type="EMBL" id="GAA0342387.1"/>
    </source>
</evidence>
<evidence type="ECO:0008006" key="4">
    <source>
        <dbReference type="Google" id="ProtNLM"/>
    </source>
</evidence>
<evidence type="ECO:0000256" key="1">
    <source>
        <dbReference type="SAM" id="Phobius"/>
    </source>
</evidence>
<dbReference type="EMBL" id="BAAADJ010000061">
    <property type="protein sequence ID" value="GAA0342387.1"/>
    <property type="molecule type" value="Genomic_DNA"/>
</dbReference>
<protein>
    <recommendedName>
        <fullName evidence="4">ABC transporter permease</fullName>
    </recommendedName>
</protein>
<feature type="transmembrane region" description="Helical" evidence="1">
    <location>
        <begin position="20"/>
        <end position="42"/>
    </location>
</feature>
<sequence>MYLTETRSFDVIKAQYRYKLKAYMGSFTSLILVQLLAMLFSIGGSSQMGGSSSTGISYDISVYSGNLVLAFTFMWIFITAITVTTKPYRYDDFAFISNRQTSNLSNILFLVTASFIGGASAVLSGYLLKVIMLFYYGSENIIQSYNSTPFDVIGGIVGASFYLILIGSLGYLVGMLTQLHSLFKWVLPALFLGFLFLGDRINGFEGVIEFINRVFVSEEMLLVFILKVILFSGCLFLVTMWMTNRMEVRK</sequence>
<reference evidence="2 3" key="1">
    <citation type="journal article" date="2019" name="Int. J. Syst. Evol. Microbiol.">
        <title>The Global Catalogue of Microorganisms (GCM) 10K type strain sequencing project: providing services to taxonomists for standard genome sequencing and annotation.</title>
        <authorList>
            <consortium name="The Broad Institute Genomics Platform"/>
            <consortium name="The Broad Institute Genome Sequencing Center for Infectious Disease"/>
            <person name="Wu L."/>
            <person name="Ma J."/>
        </authorList>
    </citation>
    <scope>NUCLEOTIDE SEQUENCE [LARGE SCALE GENOMIC DNA]</scope>
    <source>
        <strain evidence="2 3">JCM 9731</strain>
    </source>
</reference>
<evidence type="ECO:0000313" key="3">
    <source>
        <dbReference type="Proteomes" id="UP001500782"/>
    </source>
</evidence>
<proteinExistence type="predicted"/>
<keyword evidence="1" id="KW-1133">Transmembrane helix</keyword>
<dbReference type="Proteomes" id="UP001500782">
    <property type="component" value="Unassembled WGS sequence"/>
</dbReference>
<feature type="transmembrane region" description="Helical" evidence="1">
    <location>
        <begin position="221"/>
        <end position="242"/>
    </location>
</feature>
<feature type="transmembrane region" description="Helical" evidence="1">
    <location>
        <begin position="62"/>
        <end position="83"/>
    </location>
</feature>
<name>A0ABN0WN77_9BACI</name>
<keyword evidence="1" id="KW-0472">Membrane</keyword>
<gene>
    <name evidence="2" type="ORF">GCM10008967_35990</name>
</gene>
<comment type="caution">
    <text evidence="2">The sequence shown here is derived from an EMBL/GenBank/DDBJ whole genome shotgun (WGS) entry which is preliminary data.</text>
</comment>